<comment type="caution">
    <text evidence="2">The sequence shown here is derived from an EMBL/GenBank/DDBJ whole genome shotgun (WGS) entry which is preliminary data.</text>
</comment>
<name>A0A565BRZ8_9BRAS</name>
<dbReference type="Proteomes" id="UP000489600">
    <property type="component" value="Unassembled WGS sequence"/>
</dbReference>
<organism evidence="2 3">
    <name type="scientific">Arabis nemorensis</name>
    <dbReference type="NCBI Taxonomy" id="586526"/>
    <lineage>
        <taxon>Eukaryota</taxon>
        <taxon>Viridiplantae</taxon>
        <taxon>Streptophyta</taxon>
        <taxon>Embryophyta</taxon>
        <taxon>Tracheophyta</taxon>
        <taxon>Spermatophyta</taxon>
        <taxon>Magnoliopsida</taxon>
        <taxon>eudicotyledons</taxon>
        <taxon>Gunneridae</taxon>
        <taxon>Pentapetalae</taxon>
        <taxon>rosids</taxon>
        <taxon>malvids</taxon>
        <taxon>Brassicales</taxon>
        <taxon>Brassicaceae</taxon>
        <taxon>Arabideae</taxon>
        <taxon>Arabis</taxon>
    </lineage>
</organism>
<evidence type="ECO:0000313" key="2">
    <source>
        <dbReference type="EMBL" id="VVB04147.1"/>
    </source>
</evidence>
<reference evidence="2" key="1">
    <citation type="submission" date="2019-07" db="EMBL/GenBank/DDBJ databases">
        <authorList>
            <person name="Dittberner H."/>
        </authorList>
    </citation>
    <scope>NUCLEOTIDE SEQUENCE [LARGE SCALE GENOMIC DNA]</scope>
</reference>
<dbReference type="AlphaFoldDB" id="A0A565BRZ8"/>
<sequence>MTTANRWVNRAEIPTVNRLNVDGESSSVSSLLSGAMTTATRSVNRREIPSDCDGDSSYR</sequence>
<dbReference type="EMBL" id="CABITT030000005">
    <property type="protein sequence ID" value="VVB04147.1"/>
    <property type="molecule type" value="Genomic_DNA"/>
</dbReference>
<protein>
    <submittedName>
        <fullName evidence="2">Uncharacterized protein</fullName>
    </submittedName>
</protein>
<feature type="compositionally biased region" description="Acidic residues" evidence="1">
    <location>
        <begin position="50"/>
        <end position="59"/>
    </location>
</feature>
<accession>A0A565BRZ8</accession>
<gene>
    <name evidence="2" type="ORF">ANE_LOCUS14591</name>
</gene>
<keyword evidence="3" id="KW-1185">Reference proteome</keyword>
<evidence type="ECO:0000256" key="1">
    <source>
        <dbReference type="SAM" id="MobiDB-lite"/>
    </source>
</evidence>
<proteinExistence type="predicted"/>
<feature type="region of interest" description="Disordered" evidence="1">
    <location>
        <begin position="36"/>
        <end position="59"/>
    </location>
</feature>
<evidence type="ECO:0000313" key="3">
    <source>
        <dbReference type="Proteomes" id="UP000489600"/>
    </source>
</evidence>